<dbReference type="EMBL" id="QMEY01000020">
    <property type="protein sequence ID" value="RBQ15932.1"/>
    <property type="molecule type" value="Genomic_DNA"/>
</dbReference>
<keyword evidence="4" id="KW-1185">Reference proteome</keyword>
<dbReference type="Gene3D" id="3.30.1490.20">
    <property type="entry name" value="ATP-grasp fold, A domain"/>
    <property type="match status" value="1"/>
</dbReference>
<dbReference type="InterPro" id="IPR008279">
    <property type="entry name" value="PEP-util_enz_mobile_dom"/>
</dbReference>
<dbReference type="PANTHER" id="PTHR43615:SF1">
    <property type="entry name" value="PPDK_N DOMAIN-CONTAINING PROTEIN"/>
    <property type="match status" value="1"/>
</dbReference>
<dbReference type="Gene3D" id="3.30.470.20">
    <property type="entry name" value="ATP-grasp fold, B domain"/>
    <property type="match status" value="2"/>
</dbReference>
<dbReference type="Pfam" id="PF01326">
    <property type="entry name" value="PPDK_N"/>
    <property type="match status" value="2"/>
</dbReference>
<feature type="domain" description="Pyruvate phosphate dikinase AMP/ATP-binding" evidence="2">
    <location>
        <begin position="28"/>
        <end position="239"/>
    </location>
</feature>
<feature type="domain" description="Pyruvate phosphate dikinase AMP/ATP-binding" evidence="2">
    <location>
        <begin position="251"/>
        <end position="297"/>
    </location>
</feature>
<dbReference type="InterPro" id="IPR002192">
    <property type="entry name" value="PPDK_AMP/ATP-bd"/>
</dbReference>
<comment type="caution">
    <text evidence="3">The sequence shown here is derived from an EMBL/GenBank/DDBJ whole genome shotgun (WGS) entry which is preliminary data.</text>
</comment>
<dbReference type="InterPro" id="IPR013815">
    <property type="entry name" value="ATP_grasp_subdomain_1"/>
</dbReference>
<dbReference type="AlphaFoldDB" id="A0A366LRU8"/>
<name>A0A366LRU8_9ACTN</name>
<evidence type="ECO:0000313" key="4">
    <source>
        <dbReference type="Proteomes" id="UP000253303"/>
    </source>
</evidence>
<evidence type="ECO:0000259" key="1">
    <source>
        <dbReference type="Pfam" id="PF00391"/>
    </source>
</evidence>
<evidence type="ECO:0000259" key="2">
    <source>
        <dbReference type="Pfam" id="PF01326"/>
    </source>
</evidence>
<accession>A0A366LRU8</accession>
<gene>
    <name evidence="3" type="ORF">DP939_33570</name>
</gene>
<dbReference type="GO" id="GO:0005524">
    <property type="term" value="F:ATP binding"/>
    <property type="evidence" value="ECO:0007669"/>
    <property type="project" value="InterPro"/>
</dbReference>
<dbReference type="GO" id="GO:0016301">
    <property type="term" value="F:kinase activity"/>
    <property type="evidence" value="ECO:0007669"/>
    <property type="project" value="InterPro"/>
</dbReference>
<dbReference type="Pfam" id="PF00391">
    <property type="entry name" value="PEP-utilizers"/>
    <property type="match status" value="1"/>
</dbReference>
<sequence length="856" mass="92356">MGGQAPASDHDQEDDLIGLGSVGADMFDLAGGKAVGLGVMMAADFPVPDGFCISTAAYRKSVSLDDVLDGFDRASSDDDLVRLAGDARRRIMDSPVPPHLDEAIAAAYRLLGEEGEKDAKVAVRSSATTEDLPEASFAGQHDTYLDISGAAEVMDAVRRCWASLWSDRAVLYRAANGVGQRDAEIAVVVQLMVDARQAGVLFTVDPTSERRAEMVVEAVAGLGEALVSGTARPDQYRIGPGAATVHGRGALGRGQLRELWALGRCLEEFFGSPQDVEWAYDASGRLWITQSRPITTLFPVPGAADEQPRVYWSLNAYQGLTQPFTPMGAHMIRLRQMAFQPGLAGSGIAARIPGVHGWLYWDVTDGAYSEKGRARLAHLIDAFTAPAGRALLDHADELRPSSGIDPLAFAPPRKSTESRSRTVFALAFPKIARARIVARSEELVRPYAGPVHASAEERLDFVEEVAPKVARIELDLPHEHAGRRAAEIGSRLLSGVAAAAEINAVFRGVPGNPTTEMDLALWRLSRRIRDDAASAALFTGHPPAELAVRYANGALPEVIQHGLSRFLRTYGSRVRAEIDLGVPRWSDDPEPVFAMLANYLLTTDPAQDAERLFTDAARSAERLIGELGRRLPWWRLPRAMAAGFMLRRSRALRGLREHGKVYLMRGFAHIREQLLLIGEDLVRHDRLARPEDVIFLVPSELRAGLRGADLRAIAGERRARYERECKRPRVPSLVLSDGRALEPRGRPIEAGRALHGLAAATGVATATARIVHDPNTARLQPGEILVVASTDPGWTPLFLTAGALVSETGGLTSHGTTVAREYGIPAVVGVSDATRAIRTGDVITVDGSAGTVAIHD</sequence>
<evidence type="ECO:0000313" key="3">
    <source>
        <dbReference type="EMBL" id="RBQ15932.1"/>
    </source>
</evidence>
<proteinExistence type="predicted"/>
<evidence type="ECO:0008006" key="5">
    <source>
        <dbReference type="Google" id="ProtNLM"/>
    </source>
</evidence>
<dbReference type="InterPro" id="IPR051549">
    <property type="entry name" value="PEP_Utilizing_Enz"/>
</dbReference>
<dbReference type="InterPro" id="IPR036637">
    <property type="entry name" value="Phosphohistidine_dom_sf"/>
</dbReference>
<dbReference type="SUPFAM" id="SSF52009">
    <property type="entry name" value="Phosphohistidine domain"/>
    <property type="match status" value="1"/>
</dbReference>
<dbReference type="Gene3D" id="3.50.30.10">
    <property type="entry name" value="Phosphohistidine domain"/>
    <property type="match status" value="1"/>
</dbReference>
<feature type="domain" description="PEP-utilising enzyme mobile" evidence="1">
    <location>
        <begin position="780"/>
        <end position="850"/>
    </location>
</feature>
<dbReference type="Proteomes" id="UP000253303">
    <property type="component" value="Unassembled WGS sequence"/>
</dbReference>
<organism evidence="3 4">
    <name type="scientific">Spongiactinospora rosea</name>
    <dbReference type="NCBI Taxonomy" id="2248750"/>
    <lineage>
        <taxon>Bacteria</taxon>
        <taxon>Bacillati</taxon>
        <taxon>Actinomycetota</taxon>
        <taxon>Actinomycetes</taxon>
        <taxon>Streptosporangiales</taxon>
        <taxon>Streptosporangiaceae</taxon>
        <taxon>Spongiactinospora</taxon>
    </lineage>
</organism>
<protein>
    <recommendedName>
        <fullName evidence="5">Phosphoenolpyruvate synthase</fullName>
    </recommendedName>
</protein>
<dbReference type="SUPFAM" id="SSF56059">
    <property type="entry name" value="Glutathione synthetase ATP-binding domain-like"/>
    <property type="match status" value="1"/>
</dbReference>
<reference evidence="3 4" key="1">
    <citation type="submission" date="2018-06" db="EMBL/GenBank/DDBJ databases">
        <title>Sphaerisporangium craniellae sp. nov., isolated from a marine sponge in the South China Sea.</title>
        <authorList>
            <person name="Li L."/>
        </authorList>
    </citation>
    <scope>NUCLEOTIDE SEQUENCE [LARGE SCALE GENOMIC DNA]</scope>
    <source>
        <strain evidence="3 4">LHW63015</strain>
    </source>
</reference>
<dbReference type="PANTHER" id="PTHR43615">
    <property type="entry name" value="PHOSPHOENOLPYRUVATE SYNTHASE-RELATED"/>
    <property type="match status" value="1"/>
</dbReference>